<evidence type="ECO:0000256" key="1">
    <source>
        <dbReference type="ARBA" id="ARBA00004651"/>
    </source>
</evidence>
<evidence type="ECO:0000256" key="2">
    <source>
        <dbReference type="ARBA" id="ARBA00022475"/>
    </source>
</evidence>
<dbReference type="RefSeq" id="WP_345732851.1">
    <property type="nucleotide sequence ID" value="NZ_BAAAYN010000056.1"/>
</dbReference>
<organism evidence="10 11">
    <name type="scientific">Cryptosporangium minutisporangium</name>
    <dbReference type="NCBI Taxonomy" id="113569"/>
    <lineage>
        <taxon>Bacteria</taxon>
        <taxon>Bacillati</taxon>
        <taxon>Actinomycetota</taxon>
        <taxon>Actinomycetes</taxon>
        <taxon>Cryptosporangiales</taxon>
        <taxon>Cryptosporangiaceae</taxon>
        <taxon>Cryptosporangium</taxon>
    </lineage>
</organism>
<keyword evidence="11" id="KW-1185">Reference proteome</keyword>
<keyword evidence="5 7" id="KW-0472">Membrane</keyword>
<feature type="transmembrane region" description="Helical" evidence="7">
    <location>
        <begin position="319"/>
        <end position="345"/>
    </location>
</feature>
<feature type="transmembrane region" description="Helical" evidence="7">
    <location>
        <begin position="812"/>
        <end position="831"/>
    </location>
</feature>
<evidence type="ECO:0000256" key="4">
    <source>
        <dbReference type="ARBA" id="ARBA00022989"/>
    </source>
</evidence>
<evidence type="ECO:0000256" key="6">
    <source>
        <dbReference type="ARBA" id="ARBA00038076"/>
    </source>
</evidence>
<evidence type="ECO:0000313" key="10">
    <source>
        <dbReference type="EMBL" id="GAA3396387.1"/>
    </source>
</evidence>
<dbReference type="PANTHER" id="PTHR30572">
    <property type="entry name" value="MEMBRANE COMPONENT OF TRANSPORTER-RELATED"/>
    <property type="match status" value="1"/>
</dbReference>
<evidence type="ECO:0000259" key="9">
    <source>
        <dbReference type="Pfam" id="PF12704"/>
    </source>
</evidence>
<feature type="domain" description="MacB-like periplasmic core" evidence="9">
    <location>
        <begin position="18"/>
        <end position="234"/>
    </location>
</feature>
<sequence length="845" mass="88401">MFRATLKSLLSRKLRLTLSAFAVVLGVMFVAGSIVMTSSLSKSYDSLFTEINSSIDVQVNAKPNLEVESADSASATIPESVVKEIEAAPGVAKVTPSVFVDGARVIGKDGKVAPSFAPRYGSNWGGEDGLIELREGRGPTAPNEVAVDASIAKALGFELGDTVGILTLQPKKEFTLVGIFGYSGDRDTLGGSQIVAFTLPVARDLMLGEQGTWTDVQLVAEDGVSQEELKTTIEGVVGSDYIVRTRDEINDANSADIEEALSFVNYIFLGFAGVALFVGIFLILNTFSMLVAQRTRELALFRAMGAARGQVIRSVMFEALVIGVLASVLGLLAGIGVGAALGAVFGNFGGANIDLKLTVPITAIIASFIVGTGVTLVAALFPAIRASRIPPIAAMRDAATPDKPLTKITSIGGAIFAVGAAIMAWGLFSSADNALWGLLGGVLLVFIGVALLTPIISRPIVSLLGRIFAWSVPGQLGRRNSARNPRRTAITAAALMVSIALVTGVSTIVASASKSISSAVGETLNAELIISGQQTSAQPPTFDVATLDKIEQTDGVEAVAGFYLGPAQINNENSYLAAMSDPAATAQLIGLKAKSGEIDRVGANQIIVDEETAKDENLQVGDEVPVQQVRGDAQNYEIVGIYEQNDAVGGFMTGESAAKNFQIAQPSQAFVKVEDGASVKDVEAEVKTLLADSPEVNVQDQSAFIDQITGQFDTILTFVQILLALAILIAILGIVNTLALSVIERTRELGLLRAIGLRRSQTTRMITVESIVISVFGALLGIVVGVGLGAAIVQALKNEGLTHFALPWGQMGTYLILSVLVGVIAALLPALRAARLNVLAAISYE</sequence>
<accession>A0ABP6T902</accession>
<comment type="subcellular location">
    <subcellularLocation>
        <location evidence="1">Cell membrane</location>
        <topology evidence="1">Multi-pass membrane protein</topology>
    </subcellularLocation>
</comment>
<feature type="transmembrane region" description="Helical" evidence="7">
    <location>
        <begin position="488"/>
        <end position="510"/>
    </location>
</feature>
<feature type="transmembrane region" description="Helical" evidence="7">
    <location>
        <begin position="357"/>
        <end position="384"/>
    </location>
</feature>
<evidence type="ECO:0000256" key="7">
    <source>
        <dbReference type="SAM" id="Phobius"/>
    </source>
</evidence>
<dbReference type="InterPro" id="IPR050250">
    <property type="entry name" value="Macrolide_Exporter_MacB"/>
</dbReference>
<keyword evidence="3 7" id="KW-0812">Transmembrane</keyword>
<dbReference type="Pfam" id="PF02687">
    <property type="entry name" value="FtsX"/>
    <property type="match status" value="2"/>
</dbReference>
<dbReference type="InterPro" id="IPR025857">
    <property type="entry name" value="MacB_PCD"/>
</dbReference>
<feature type="transmembrane region" description="Helical" evidence="7">
    <location>
        <begin position="764"/>
        <end position="792"/>
    </location>
</feature>
<feature type="domain" description="MacB-like periplasmic core" evidence="9">
    <location>
        <begin position="488"/>
        <end position="688"/>
    </location>
</feature>
<feature type="domain" description="ABC3 transporter permease C-terminal" evidence="8">
    <location>
        <begin position="721"/>
        <end position="837"/>
    </location>
</feature>
<gene>
    <name evidence="10" type="ORF">GCM10020369_72880</name>
</gene>
<dbReference type="Pfam" id="PF12704">
    <property type="entry name" value="MacB_PCD"/>
    <property type="match status" value="2"/>
</dbReference>
<feature type="transmembrane region" description="Helical" evidence="7">
    <location>
        <begin position="434"/>
        <end position="456"/>
    </location>
</feature>
<feature type="transmembrane region" description="Helical" evidence="7">
    <location>
        <begin position="721"/>
        <end position="743"/>
    </location>
</feature>
<keyword evidence="4 7" id="KW-1133">Transmembrane helix</keyword>
<dbReference type="PANTHER" id="PTHR30572:SF4">
    <property type="entry name" value="ABC TRANSPORTER PERMEASE YTRF"/>
    <property type="match status" value="1"/>
</dbReference>
<evidence type="ECO:0000313" key="11">
    <source>
        <dbReference type="Proteomes" id="UP001501676"/>
    </source>
</evidence>
<evidence type="ECO:0000256" key="5">
    <source>
        <dbReference type="ARBA" id="ARBA00023136"/>
    </source>
</evidence>
<dbReference type="Proteomes" id="UP001501676">
    <property type="component" value="Unassembled WGS sequence"/>
</dbReference>
<dbReference type="EMBL" id="BAAAYN010000056">
    <property type="protein sequence ID" value="GAA3396387.1"/>
    <property type="molecule type" value="Genomic_DNA"/>
</dbReference>
<keyword evidence="2" id="KW-1003">Cell membrane</keyword>
<name>A0ABP6T902_9ACTN</name>
<feature type="transmembrane region" description="Helical" evidence="7">
    <location>
        <begin position="405"/>
        <end position="428"/>
    </location>
</feature>
<protein>
    <submittedName>
        <fullName evidence="10">ABC transporter permease</fullName>
    </submittedName>
</protein>
<reference evidence="11" key="1">
    <citation type="journal article" date="2019" name="Int. J. Syst. Evol. Microbiol.">
        <title>The Global Catalogue of Microorganisms (GCM) 10K type strain sequencing project: providing services to taxonomists for standard genome sequencing and annotation.</title>
        <authorList>
            <consortium name="The Broad Institute Genomics Platform"/>
            <consortium name="The Broad Institute Genome Sequencing Center for Infectious Disease"/>
            <person name="Wu L."/>
            <person name="Ma J."/>
        </authorList>
    </citation>
    <scope>NUCLEOTIDE SEQUENCE [LARGE SCALE GENOMIC DNA]</scope>
    <source>
        <strain evidence="11">JCM 9458</strain>
    </source>
</reference>
<comment type="similarity">
    <text evidence="6">Belongs to the ABC-4 integral membrane protein family.</text>
</comment>
<feature type="domain" description="ABC3 transporter permease C-terminal" evidence="8">
    <location>
        <begin position="271"/>
        <end position="391"/>
    </location>
</feature>
<comment type="caution">
    <text evidence="10">The sequence shown here is derived from an EMBL/GenBank/DDBJ whole genome shotgun (WGS) entry which is preliminary data.</text>
</comment>
<dbReference type="InterPro" id="IPR003838">
    <property type="entry name" value="ABC3_permease_C"/>
</dbReference>
<feature type="transmembrane region" description="Helical" evidence="7">
    <location>
        <begin position="266"/>
        <end position="292"/>
    </location>
</feature>
<proteinExistence type="inferred from homology"/>
<evidence type="ECO:0000256" key="3">
    <source>
        <dbReference type="ARBA" id="ARBA00022692"/>
    </source>
</evidence>
<evidence type="ECO:0000259" key="8">
    <source>
        <dbReference type="Pfam" id="PF02687"/>
    </source>
</evidence>